<protein>
    <submittedName>
        <fullName evidence="2">Pancreatic trypsin inhibitor</fullName>
    </submittedName>
</protein>
<proteinExistence type="predicted"/>
<evidence type="ECO:0000313" key="2">
    <source>
        <dbReference type="EMBL" id="JAP87974.1"/>
    </source>
</evidence>
<dbReference type="AlphaFoldDB" id="A0A131Z9K9"/>
<feature type="non-terminal residue" evidence="2">
    <location>
        <position position="1"/>
    </location>
</feature>
<accession>A0A131Z9K9</accession>
<keyword evidence="1" id="KW-0472">Membrane</keyword>
<evidence type="ECO:0000256" key="1">
    <source>
        <dbReference type="SAM" id="Phobius"/>
    </source>
</evidence>
<feature type="transmembrane region" description="Helical" evidence="1">
    <location>
        <begin position="31"/>
        <end position="50"/>
    </location>
</feature>
<name>A0A131Z9K9_RHIAP</name>
<reference evidence="2" key="1">
    <citation type="journal article" date="2016" name="Ticks Tick Borne Dis.">
        <title>De novo assembly and annotation of the salivary gland transcriptome of Rhipicephalus appendiculatus male and female ticks during blood feeding.</title>
        <authorList>
            <person name="de Castro M.H."/>
            <person name="de Klerk D."/>
            <person name="Pienaar R."/>
            <person name="Latif A.A."/>
            <person name="Rees D.J."/>
            <person name="Mans B.J."/>
        </authorList>
    </citation>
    <scope>NUCLEOTIDE SEQUENCE</scope>
    <source>
        <tissue evidence="2">Salivary glands</tissue>
    </source>
</reference>
<dbReference type="EMBL" id="GEDV01000583">
    <property type="protein sequence ID" value="JAP87974.1"/>
    <property type="molecule type" value="Transcribed_RNA"/>
</dbReference>
<keyword evidence="1" id="KW-0812">Transmembrane</keyword>
<sequence length="94" mass="10707">ASPSWPLYKAGVVRGTCTVLWKRTGSLMGRTTLIVTILLVAFVASTLGNGHTDWNTKLMKPGWWNEPKQVPSTFGYKRFPWLHSPYERSRTLKE</sequence>
<keyword evidence="1" id="KW-1133">Transmembrane helix</keyword>
<organism evidence="2">
    <name type="scientific">Rhipicephalus appendiculatus</name>
    <name type="common">Brown ear tick</name>
    <dbReference type="NCBI Taxonomy" id="34631"/>
    <lineage>
        <taxon>Eukaryota</taxon>
        <taxon>Metazoa</taxon>
        <taxon>Ecdysozoa</taxon>
        <taxon>Arthropoda</taxon>
        <taxon>Chelicerata</taxon>
        <taxon>Arachnida</taxon>
        <taxon>Acari</taxon>
        <taxon>Parasitiformes</taxon>
        <taxon>Ixodida</taxon>
        <taxon>Ixodoidea</taxon>
        <taxon>Ixodidae</taxon>
        <taxon>Rhipicephalinae</taxon>
        <taxon>Rhipicephalus</taxon>
        <taxon>Rhipicephalus</taxon>
    </lineage>
</organism>